<proteinExistence type="predicted"/>
<feature type="compositionally biased region" description="Basic residues" evidence="1">
    <location>
        <begin position="110"/>
        <end position="123"/>
    </location>
</feature>
<dbReference type="Gramene" id="GBG69195">
    <property type="protein sequence ID" value="GBG69195"/>
    <property type="gene ID" value="CBR_g3894"/>
</dbReference>
<dbReference type="OrthoDB" id="445361at2759"/>
<protein>
    <submittedName>
        <fullName evidence="2">Uncharacterized protein</fullName>
    </submittedName>
</protein>
<comment type="caution">
    <text evidence="2">The sequence shown here is derived from an EMBL/GenBank/DDBJ whole genome shotgun (WGS) entry which is preliminary data.</text>
</comment>
<sequence>MSAASGRSLEGAVRETTQAVVTGQTPVTYTVSGQGSGTTRVGEAVLQPGLLEWGETRESSACRQALRATWQSPACSLLVWGKTRESSACLGAGHVANDLEASVLVPPRRRRGRWSKRERRTRGGRREVRVPRGCSSLSASRLDPVTSEAESSAGAETSPEGGEVQNERDEGSREEQTAVEQKDGLATMGDIRRTAGKLGISLEIRTFGPFFRVTAQAKRQRSRGSATSPITTLGATKSATTVGSSNPDANAKHCEKEVVGERDPGTRPTRDTNTTSRCQTIDPCDDDQGYSSSNITSHKIEEAEDVEGYESESVEVGMAEGWVMPWFGGNILHMDKVRLRREGLGSGSGWIRTAGFFIGAACMRYGFDQRCVRAELLAINDSDDYHRKLVRYYQRRGFKPVFEVTGGRLSDVPHMLVWGGVGTRMEGDIVQLLRAWDKVFR</sequence>
<dbReference type="PANTHER" id="PTHR36897:SF2">
    <property type="entry name" value="OS10G0350800 PROTEIN"/>
    <property type="match status" value="1"/>
</dbReference>
<feature type="compositionally biased region" description="Basic and acidic residues" evidence="1">
    <location>
        <begin position="165"/>
        <end position="183"/>
    </location>
</feature>
<feature type="region of interest" description="Disordered" evidence="1">
    <location>
        <begin position="216"/>
        <end position="292"/>
    </location>
</feature>
<evidence type="ECO:0000313" key="2">
    <source>
        <dbReference type="EMBL" id="GBG69195.1"/>
    </source>
</evidence>
<reference evidence="2 3" key="1">
    <citation type="journal article" date="2018" name="Cell">
        <title>The Chara Genome: Secondary Complexity and Implications for Plant Terrestrialization.</title>
        <authorList>
            <person name="Nishiyama T."/>
            <person name="Sakayama H."/>
            <person name="Vries J.D."/>
            <person name="Buschmann H."/>
            <person name="Saint-Marcoux D."/>
            <person name="Ullrich K.K."/>
            <person name="Haas F.B."/>
            <person name="Vanderstraeten L."/>
            <person name="Becker D."/>
            <person name="Lang D."/>
            <person name="Vosolsobe S."/>
            <person name="Rombauts S."/>
            <person name="Wilhelmsson P.K.I."/>
            <person name="Janitza P."/>
            <person name="Kern R."/>
            <person name="Heyl A."/>
            <person name="Rumpler F."/>
            <person name="Villalobos L.I.A.C."/>
            <person name="Clay J.M."/>
            <person name="Skokan R."/>
            <person name="Toyoda A."/>
            <person name="Suzuki Y."/>
            <person name="Kagoshima H."/>
            <person name="Schijlen E."/>
            <person name="Tajeshwar N."/>
            <person name="Catarino B."/>
            <person name="Hetherington A.J."/>
            <person name="Saltykova A."/>
            <person name="Bonnot C."/>
            <person name="Breuninger H."/>
            <person name="Symeonidi A."/>
            <person name="Radhakrishnan G.V."/>
            <person name="Van Nieuwerburgh F."/>
            <person name="Deforce D."/>
            <person name="Chang C."/>
            <person name="Karol K.G."/>
            <person name="Hedrich R."/>
            <person name="Ulvskov P."/>
            <person name="Glockner G."/>
            <person name="Delwiche C.F."/>
            <person name="Petrasek J."/>
            <person name="Van de Peer Y."/>
            <person name="Friml J."/>
            <person name="Beilby M."/>
            <person name="Dolan L."/>
            <person name="Kohara Y."/>
            <person name="Sugano S."/>
            <person name="Fujiyama A."/>
            <person name="Delaux P.-M."/>
            <person name="Quint M."/>
            <person name="TheiBen G."/>
            <person name="Hagemann M."/>
            <person name="Harholt J."/>
            <person name="Dunand C."/>
            <person name="Zachgo S."/>
            <person name="Langdale J."/>
            <person name="Maumus F."/>
            <person name="Straeten D.V.D."/>
            <person name="Gould S.B."/>
            <person name="Rensing S.A."/>
        </authorList>
    </citation>
    <scope>NUCLEOTIDE SEQUENCE [LARGE SCALE GENOMIC DNA]</scope>
    <source>
        <strain evidence="2 3">S276</strain>
    </source>
</reference>
<dbReference type="AlphaFoldDB" id="A0A388KGK9"/>
<feature type="compositionally biased region" description="Low complexity" evidence="1">
    <location>
        <begin position="146"/>
        <end position="163"/>
    </location>
</feature>
<feature type="region of interest" description="Disordered" evidence="1">
    <location>
        <begin position="110"/>
        <end position="190"/>
    </location>
</feature>
<accession>A0A388KGK9</accession>
<evidence type="ECO:0000256" key="1">
    <source>
        <dbReference type="SAM" id="MobiDB-lite"/>
    </source>
</evidence>
<dbReference type="EMBL" id="BFEA01000111">
    <property type="protein sequence ID" value="GBG69195.1"/>
    <property type="molecule type" value="Genomic_DNA"/>
</dbReference>
<dbReference type="PANTHER" id="PTHR36897">
    <property type="entry name" value="OS10G0351100-LIKE PROTEIN"/>
    <property type="match status" value="1"/>
</dbReference>
<name>A0A388KGK9_CHABU</name>
<evidence type="ECO:0000313" key="3">
    <source>
        <dbReference type="Proteomes" id="UP000265515"/>
    </source>
</evidence>
<dbReference type="Proteomes" id="UP000265515">
    <property type="component" value="Unassembled WGS sequence"/>
</dbReference>
<feature type="compositionally biased region" description="Basic and acidic residues" evidence="1">
    <location>
        <begin position="250"/>
        <end position="270"/>
    </location>
</feature>
<gene>
    <name evidence="2" type="ORF">CBR_g3894</name>
</gene>
<feature type="compositionally biased region" description="Polar residues" evidence="1">
    <location>
        <begin position="223"/>
        <end position="248"/>
    </location>
</feature>
<dbReference type="STRING" id="69332.A0A388KGK9"/>
<organism evidence="2 3">
    <name type="scientific">Chara braunii</name>
    <name type="common">Braun's stonewort</name>
    <dbReference type="NCBI Taxonomy" id="69332"/>
    <lineage>
        <taxon>Eukaryota</taxon>
        <taxon>Viridiplantae</taxon>
        <taxon>Streptophyta</taxon>
        <taxon>Charophyceae</taxon>
        <taxon>Charales</taxon>
        <taxon>Characeae</taxon>
        <taxon>Chara</taxon>
    </lineage>
</organism>
<keyword evidence="3" id="KW-1185">Reference proteome</keyword>